<evidence type="ECO:0000256" key="5">
    <source>
        <dbReference type="SAM" id="SignalP"/>
    </source>
</evidence>
<sequence>MTLQALSLCILLGIALVVCQAGCARNHRVSNGHGGSDEKNKLVCYYTNWAQYRPGKGAFFPEDIDADLCTHIHYGFAIIVDGLLAPFEWNDDDTPWSEGMYTRVNKLKQKNPALKTMLSVGGWNMGTKNWTLMVQDTSSRQKFIQNAIPFLRQRNFDGLDLDWEYPGSRGSPPEDKFKFTYLVQELLIAFDNEPRPSGTPRLLLSAAVAAGKDTIDAGYQVASISKELDYIVLMTYDFFGAWDPVTGHNSPLYKADDSTSELNQYFNVDYASHYWVDEGCPKDKLYIGLATYGRSFTLRDESDSGRGAPASGAGIAGTYTREAGFLSYYEVCEMIIAGARMEFLEDQRVPYLVLGNQWVGYENKTSIGEKISYIQDNDFAGGMVWDYDLDDFDGEFCGKGRYPLISLISQSLL</sequence>
<dbReference type="InterPro" id="IPR017853">
    <property type="entry name" value="GH"/>
</dbReference>
<reference evidence="8" key="1">
    <citation type="submission" date="2025-08" db="UniProtKB">
        <authorList>
            <consortium name="RefSeq"/>
        </authorList>
    </citation>
    <scope>IDENTIFICATION</scope>
</reference>
<evidence type="ECO:0000313" key="8">
    <source>
        <dbReference type="RefSeq" id="XP_005112658.1"/>
    </source>
</evidence>
<dbReference type="Pfam" id="PF00704">
    <property type="entry name" value="Glyco_hydro_18"/>
    <property type="match status" value="1"/>
</dbReference>
<gene>
    <name evidence="8" type="primary">LOC101856395</name>
</gene>
<evidence type="ECO:0000256" key="1">
    <source>
        <dbReference type="ARBA" id="ARBA00022801"/>
    </source>
</evidence>
<dbReference type="Gene3D" id="3.20.20.80">
    <property type="entry name" value="Glycosidases"/>
    <property type="match status" value="1"/>
</dbReference>
<protein>
    <submittedName>
        <fullName evidence="8">Acidic mammalian chitinase</fullName>
    </submittedName>
</protein>
<dbReference type="SUPFAM" id="SSF54556">
    <property type="entry name" value="Chitinase insertion domain"/>
    <property type="match status" value="1"/>
</dbReference>
<comment type="similarity">
    <text evidence="4">Belongs to the glycosyl hydrolase 18 family.</text>
</comment>
<dbReference type="InterPro" id="IPR001223">
    <property type="entry name" value="Glyco_hydro18_cat"/>
</dbReference>
<organism evidence="7 8">
    <name type="scientific">Aplysia californica</name>
    <name type="common">California sea hare</name>
    <dbReference type="NCBI Taxonomy" id="6500"/>
    <lineage>
        <taxon>Eukaryota</taxon>
        <taxon>Metazoa</taxon>
        <taxon>Spiralia</taxon>
        <taxon>Lophotrochozoa</taxon>
        <taxon>Mollusca</taxon>
        <taxon>Gastropoda</taxon>
        <taxon>Heterobranchia</taxon>
        <taxon>Euthyneura</taxon>
        <taxon>Tectipleura</taxon>
        <taxon>Aplysiida</taxon>
        <taxon>Aplysioidea</taxon>
        <taxon>Aplysiidae</taxon>
        <taxon>Aplysia</taxon>
    </lineage>
</organism>
<dbReference type="Proteomes" id="UP000694888">
    <property type="component" value="Unplaced"/>
</dbReference>
<dbReference type="InterPro" id="IPR050314">
    <property type="entry name" value="Glycosyl_Hydrlase_18"/>
</dbReference>
<dbReference type="CDD" id="cd02872">
    <property type="entry name" value="GH18_chitolectin_chitotriosidase"/>
    <property type="match status" value="1"/>
</dbReference>
<dbReference type="InterPro" id="IPR029070">
    <property type="entry name" value="Chitinase_insertion_sf"/>
</dbReference>
<dbReference type="PANTHER" id="PTHR11177:SF248">
    <property type="entry name" value="CHITOTRIOSIDASE-1"/>
    <property type="match status" value="1"/>
</dbReference>
<evidence type="ECO:0000313" key="7">
    <source>
        <dbReference type="Proteomes" id="UP000694888"/>
    </source>
</evidence>
<dbReference type="InterPro" id="IPR011583">
    <property type="entry name" value="Chitinase_II/V-like_cat"/>
</dbReference>
<dbReference type="RefSeq" id="XP_005112658.1">
    <property type="nucleotide sequence ID" value="XM_005112601.1"/>
</dbReference>
<name>A0ABM0KA80_APLCA</name>
<dbReference type="InterPro" id="IPR001579">
    <property type="entry name" value="Glyco_hydro_18_chit_AS"/>
</dbReference>
<dbReference type="PANTHER" id="PTHR11177">
    <property type="entry name" value="CHITINASE"/>
    <property type="match status" value="1"/>
</dbReference>
<dbReference type="PROSITE" id="PS51910">
    <property type="entry name" value="GH18_2"/>
    <property type="match status" value="1"/>
</dbReference>
<evidence type="ECO:0000256" key="3">
    <source>
        <dbReference type="RuleBase" id="RU000489"/>
    </source>
</evidence>
<keyword evidence="2 3" id="KW-0326">Glycosidase</keyword>
<keyword evidence="1 3" id="KW-0378">Hydrolase</keyword>
<feature type="signal peptide" evidence="5">
    <location>
        <begin position="1"/>
        <end position="24"/>
    </location>
</feature>
<accession>A0ABM0KA80</accession>
<dbReference type="PROSITE" id="PS01095">
    <property type="entry name" value="GH18_1"/>
    <property type="match status" value="1"/>
</dbReference>
<keyword evidence="7" id="KW-1185">Reference proteome</keyword>
<feature type="domain" description="GH18" evidence="6">
    <location>
        <begin position="40"/>
        <end position="413"/>
    </location>
</feature>
<dbReference type="SMART" id="SM00636">
    <property type="entry name" value="Glyco_18"/>
    <property type="match status" value="1"/>
</dbReference>
<evidence type="ECO:0000256" key="2">
    <source>
        <dbReference type="ARBA" id="ARBA00023295"/>
    </source>
</evidence>
<dbReference type="SUPFAM" id="SSF51445">
    <property type="entry name" value="(Trans)glycosidases"/>
    <property type="match status" value="1"/>
</dbReference>
<feature type="chain" id="PRO_5046882972" evidence="5">
    <location>
        <begin position="25"/>
        <end position="413"/>
    </location>
</feature>
<dbReference type="GeneID" id="101856395"/>
<evidence type="ECO:0000259" key="6">
    <source>
        <dbReference type="PROSITE" id="PS51910"/>
    </source>
</evidence>
<proteinExistence type="inferred from homology"/>
<evidence type="ECO:0000256" key="4">
    <source>
        <dbReference type="RuleBase" id="RU004453"/>
    </source>
</evidence>
<dbReference type="Gene3D" id="3.10.50.10">
    <property type="match status" value="1"/>
</dbReference>
<keyword evidence="5" id="KW-0732">Signal</keyword>